<evidence type="ECO:0000313" key="3">
    <source>
        <dbReference type="Proteomes" id="UP001431209"/>
    </source>
</evidence>
<dbReference type="Proteomes" id="UP001431209">
    <property type="component" value="Unassembled WGS sequence"/>
</dbReference>
<sequence length="132" mass="15590">MFYDFSDVVKMVVKYVKVHLFSNRALEAQHHLANKARFSNMLLQLRMARKQRSQLGNQMKELKGHKGNNTLSQEQVEEHEREIAEFLNNNPEFAEEVKKNTSNKDLGRILNNQEIKEKLEKLQQQTHNKNDI</sequence>
<name>A0AAW2YRA3_9EUKA</name>
<evidence type="ECO:0000313" key="2">
    <source>
        <dbReference type="EMBL" id="KAL0478672.1"/>
    </source>
</evidence>
<evidence type="ECO:0000256" key="1">
    <source>
        <dbReference type="SAM" id="MobiDB-lite"/>
    </source>
</evidence>
<reference evidence="2 3" key="1">
    <citation type="submission" date="2024-03" db="EMBL/GenBank/DDBJ databases">
        <title>The Acrasis kona genome and developmental transcriptomes reveal deep origins of eukaryotic multicellular pathways.</title>
        <authorList>
            <person name="Sheikh S."/>
            <person name="Fu C.-J."/>
            <person name="Brown M.W."/>
            <person name="Baldauf S.L."/>
        </authorList>
    </citation>
    <scope>NUCLEOTIDE SEQUENCE [LARGE SCALE GENOMIC DNA]</scope>
    <source>
        <strain evidence="2 3">ATCC MYA-3509</strain>
    </source>
</reference>
<keyword evidence="3" id="KW-1185">Reference proteome</keyword>
<feature type="region of interest" description="Disordered" evidence="1">
    <location>
        <begin position="60"/>
        <end position="80"/>
    </location>
</feature>
<comment type="caution">
    <text evidence="2">The sequence shown here is derived from an EMBL/GenBank/DDBJ whole genome shotgun (WGS) entry which is preliminary data.</text>
</comment>
<dbReference type="EMBL" id="JAOPGA020000460">
    <property type="protein sequence ID" value="KAL0478672.1"/>
    <property type="molecule type" value="Genomic_DNA"/>
</dbReference>
<protein>
    <submittedName>
        <fullName evidence="2">Uncharacterized protein</fullName>
    </submittedName>
</protein>
<proteinExistence type="predicted"/>
<dbReference type="AlphaFoldDB" id="A0AAW2YRA3"/>
<gene>
    <name evidence="2" type="ORF">AKO1_008282</name>
</gene>
<accession>A0AAW2YRA3</accession>
<organism evidence="2 3">
    <name type="scientific">Acrasis kona</name>
    <dbReference type="NCBI Taxonomy" id="1008807"/>
    <lineage>
        <taxon>Eukaryota</taxon>
        <taxon>Discoba</taxon>
        <taxon>Heterolobosea</taxon>
        <taxon>Tetramitia</taxon>
        <taxon>Eutetramitia</taxon>
        <taxon>Acrasidae</taxon>
        <taxon>Acrasis</taxon>
    </lineage>
</organism>